<evidence type="ECO:0000313" key="11">
    <source>
        <dbReference type="EMBL" id="OBQ57685.1"/>
    </source>
</evidence>
<keyword evidence="12" id="KW-1185">Reference proteome</keyword>
<feature type="transmembrane region" description="Helical" evidence="9">
    <location>
        <begin position="49"/>
        <end position="66"/>
    </location>
</feature>
<keyword evidence="6 9" id="KW-1133">Transmembrane helix</keyword>
<sequence length="183" mass="21261">MNVKKILHIADNAESILCQCILSFFVVILFLQIMLRMCFNYVIPWSEEVSRFTFVWFVFLGAAYAARLNAHNRVLIQFKLFPPIVQNVLTLFADIIWIGFNIVMVVKSVEVIQQLTKFTYYSPALGISMAYVYWIFPISFTLMSIRIIQVNYIKYILKEEIADVDKVDINEHTSLTDAKEQGV</sequence>
<evidence type="ECO:0000256" key="9">
    <source>
        <dbReference type="SAM" id="Phobius"/>
    </source>
</evidence>
<comment type="caution">
    <text evidence="11">The sequence shown here is derived from an EMBL/GenBank/DDBJ whole genome shotgun (WGS) entry which is preliminary data.</text>
</comment>
<evidence type="ECO:0000313" key="12">
    <source>
        <dbReference type="Proteomes" id="UP000091979"/>
    </source>
</evidence>
<keyword evidence="7 9" id="KW-0472">Membrane</keyword>
<proteinExistence type="inferred from homology"/>
<comment type="subcellular location">
    <subcellularLocation>
        <location evidence="1">Cell inner membrane</location>
        <topology evidence="1">Multi-pass membrane protein</topology>
    </subcellularLocation>
</comment>
<name>A0A1B7XQA4_9BACT</name>
<evidence type="ECO:0000256" key="4">
    <source>
        <dbReference type="ARBA" id="ARBA00022519"/>
    </source>
</evidence>
<dbReference type="EMBL" id="JXMS01000001">
    <property type="protein sequence ID" value="OBQ57685.1"/>
    <property type="molecule type" value="Genomic_DNA"/>
</dbReference>
<dbReference type="InterPro" id="IPR007387">
    <property type="entry name" value="TRAP_DctQ"/>
</dbReference>
<feature type="transmembrane region" description="Helical" evidence="9">
    <location>
        <begin position="87"/>
        <end position="106"/>
    </location>
</feature>
<evidence type="ECO:0000256" key="8">
    <source>
        <dbReference type="ARBA" id="ARBA00038436"/>
    </source>
</evidence>
<reference evidence="11 12" key="1">
    <citation type="submission" date="2015-01" db="EMBL/GenBank/DDBJ databases">
        <title>Desulfovibrio sp. JC271 draft genome sequence.</title>
        <authorList>
            <person name="Shivani Y."/>
            <person name="Subhash Y."/>
            <person name="Sasikala C."/>
            <person name="Ramana C.V."/>
        </authorList>
    </citation>
    <scope>NUCLEOTIDE SEQUENCE [LARGE SCALE GENOMIC DNA]</scope>
    <source>
        <strain evidence="11 12">JC271</strain>
    </source>
</reference>
<feature type="transmembrane region" description="Helical" evidence="9">
    <location>
        <begin position="21"/>
        <end position="43"/>
    </location>
</feature>
<accession>A0A1B7XQA4</accession>
<keyword evidence="3" id="KW-1003">Cell membrane</keyword>
<dbReference type="Proteomes" id="UP000091979">
    <property type="component" value="Unassembled WGS sequence"/>
</dbReference>
<evidence type="ECO:0000256" key="5">
    <source>
        <dbReference type="ARBA" id="ARBA00022692"/>
    </source>
</evidence>
<dbReference type="STRING" id="1560234.SP90_01260"/>
<dbReference type="AlphaFoldDB" id="A0A1B7XQA4"/>
<feature type="domain" description="Tripartite ATP-independent periplasmic transporters DctQ component" evidence="10">
    <location>
        <begin position="26"/>
        <end position="149"/>
    </location>
</feature>
<keyword evidence="5 9" id="KW-0812">Transmembrane</keyword>
<dbReference type="PATRIC" id="fig|1560234.3.peg.262"/>
<evidence type="ECO:0000256" key="7">
    <source>
        <dbReference type="ARBA" id="ARBA00023136"/>
    </source>
</evidence>
<dbReference type="PANTHER" id="PTHR35011">
    <property type="entry name" value="2,3-DIKETO-L-GULONATE TRAP TRANSPORTER SMALL PERMEASE PROTEIN YIAM"/>
    <property type="match status" value="1"/>
</dbReference>
<keyword evidence="2" id="KW-0813">Transport</keyword>
<dbReference type="RefSeq" id="WP_066851744.1">
    <property type="nucleotide sequence ID" value="NZ_JXMS01000001.1"/>
</dbReference>
<comment type="similarity">
    <text evidence="8">Belongs to the TRAP transporter small permease family.</text>
</comment>
<evidence type="ECO:0000256" key="1">
    <source>
        <dbReference type="ARBA" id="ARBA00004429"/>
    </source>
</evidence>
<dbReference type="GO" id="GO:0005886">
    <property type="term" value="C:plasma membrane"/>
    <property type="evidence" value="ECO:0007669"/>
    <property type="project" value="UniProtKB-SubCell"/>
</dbReference>
<gene>
    <name evidence="11" type="ORF">SP90_01260</name>
</gene>
<dbReference type="OrthoDB" id="5454104at2"/>
<organism evidence="11 12">
    <name type="scientific">Halodesulfovibrio spirochaetisodalis</name>
    <dbReference type="NCBI Taxonomy" id="1560234"/>
    <lineage>
        <taxon>Bacteria</taxon>
        <taxon>Pseudomonadati</taxon>
        <taxon>Thermodesulfobacteriota</taxon>
        <taxon>Desulfovibrionia</taxon>
        <taxon>Desulfovibrionales</taxon>
        <taxon>Desulfovibrionaceae</taxon>
        <taxon>Halodesulfovibrio</taxon>
    </lineage>
</organism>
<keyword evidence="4" id="KW-0997">Cell inner membrane</keyword>
<dbReference type="PANTHER" id="PTHR35011:SF2">
    <property type="entry name" value="2,3-DIKETO-L-GULONATE TRAP TRANSPORTER SMALL PERMEASE PROTEIN YIAM"/>
    <property type="match status" value="1"/>
</dbReference>
<evidence type="ECO:0000256" key="2">
    <source>
        <dbReference type="ARBA" id="ARBA00022448"/>
    </source>
</evidence>
<protein>
    <submittedName>
        <fullName evidence="11">C4-dicarboxylate ABC transporter</fullName>
    </submittedName>
</protein>
<dbReference type="GO" id="GO:0015740">
    <property type="term" value="P:C4-dicarboxylate transport"/>
    <property type="evidence" value="ECO:0007669"/>
    <property type="project" value="TreeGrafter"/>
</dbReference>
<evidence type="ECO:0000256" key="6">
    <source>
        <dbReference type="ARBA" id="ARBA00022989"/>
    </source>
</evidence>
<dbReference type="InterPro" id="IPR055348">
    <property type="entry name" value="DctQ"/>
</dbReference>
<dbReference type="Pfam" id="PF04290">
    <property type="entry name" value="DctQ"/>
    <property type="match status" value="1"/>
</dbReference>
<evidence type="ECO:0000256" key="3">
    <source>
        <dbReference type="ARBA" id="ARBA00022475"/>
    </source>
</evidence>
<evidence type="ECO:0000259" key="10">
    <source>
        <dbReference type="Pfam" id="PF04290"/>
    </source>
</evidence>
<dbReference type="GO" id="GO:0022857">
    <property type="term" value="F:transmembrane transporter activity"/>
    <property type="evidence" value="ECO:0007669"/>
    <property type="project" value="TreeGrafter"/>
</dbReference>